<comment type="similarity">
    <text evidence="2 7">Belongs to the TVP38/TMEM64 family.</text>
</comment>
<keyword evidence="10" id="KW-1185">Reference proteome</keyword>
<dbReference type="GO" id="GO:0005886">
    <property type="term" value="C:plasma membrane"/>
    <property type="evidence" value="ECO:0007669"/>
    <property type="project" value="UniProtKB-SubCell"/>
</dbReference>
<accession>A0A1W9ZL01</accession>
<feature type="transmembrane region" description="Helical" evidence="7">
    <location>
        <begin position="66"/>
        <end position="84"/>
    </location>
</feature>
<dbReference type="InterPro" id="IPR032816">
    <property type="entry name" value="VTT_dom"/>
</dbReference>
<evidence type="ECO:0000256" key="1">
    <source>
        <dbReference type="ARBA" id="ARBA00004651"/>
    </source>
</evidence>
<protein>
    <recommendedName>
        <fullName evidence="7">TVP38/TMEM64 family membrane protein</fullName>
    </recommendedName>
</protein>
<evidence type="ECO:0000259" key="8">
    <source>
        <dbReference type="Pfam" id="PF09335"/>
    </source>
</evidence>
<organism evidence="9 10">
    <name type="scientific">Mycobacterium arosiense ATCC BAA-1401 = DSM 45069</name>
    <dbReference type="NCBI Taxonomy" id="1265311"/>
    <lineage>
        <taxon>Bacteria</taxon>
        <taxon>Bacillati</taxon>
        <taxon>Actinomycetota</taxon>
        <taxon>Actinomycetes</taxon>
        <taxon>Mycobacteriales</taxon>
        <taxon>Mycobacteriaceae</taxon>
        <taxon>Mycobacterium</taxon>
        <taxon>Mycobacterium avium complex (MAC)</taxon>
    </lineage>
</organism>
<comment type="caution">
    <text evidence="9">The sequence shown here is derived from an EMBL/GenBank/DDBJ whole genome shotgun (WGS) entry which is preliminary data.</text>
</comment>
<gene>
    <name evidence="9" type="ORF">BST14_08450</name>
</gene>
<evidence type="ECO:0000256" key="5">
    <source>
        <dbReference type="ARBA" id="ARBA00022989"/>
    </source>
</evidence>
<sequence>MTGSATSKIAETLRDLGCAMGVAARSVSRSRIAWAVVGITTLVVLASWLPLPTPVQMRDWAQSVGPWFPLAFLITHIVVTVVPIPRTAFTLAAGLLFGPLLGVAIAVVASTASAMIALLLVRAAGWRLNRLARYRSIETVEERLRQRGWLAIVSLRLIPAVPFSALNYAAGASSVRVLPYALATLAGLLPGTTAVVVLGDALAGHISALLYLVSAISSALGLSGLIIEIRHFRRHHRRARRAQRDEPSPEPATVA</sequence>
<feature type="transmembrane region" description="Helical" evidence="7">
    <location>
        <begin position="177"/>
        <end position="199"/>
    </location>
</feature>
<evidence type="ECO:0000256" key="6">
    <source>
        <dbReference type="ARBA" id="ARBA00023136"/>
    </source>
</evidence>
<proteinExistence type="inferred from homology"/>
<feature type="transmembrane region" description="Helical" evidence="7">
    <location>
        <begin position="149"/>
        <end position="170"/>
    </location>
</feature>
<evidence type="ECO:0000256" key="7">
    <source>
        <dbReference type="RuleBase" id="RU366058"/>
    </source>
</evidence>
<dbReference type="Pfam" id="PF09335">
    <property type="entry name" value="VTT_dom"/>
    <property type="match status" value="1"/>
</dbReference>
<keyword evidence="4 7" id="KW-0812">Transmembrane</keyword>
<feature type="domain" description="VTT" evidence="8">
    <location>
        <begin position="84"/>
        <end position="200"/>
    </location>
</feature>
<feature type="transmembrane region" description="Helical" evidence="7">
    <location>
        <begin position="32"/>
        <end position="51"/>
    </location>
</feature>
<keyword evidence="6 7" id="KW-0472">Membrane</keyword>
<evidence type="ECO:0000313" key="10">
    <source>
        <dbReference type="Proteomes" id="UP000192707"/>
    </source>
</evidence>
<dbReference type="RefSeq" id="WP_083064049.1">
    <property type="nucleotide sequence ID" value="NZ_MVHG01000013.1"/>
</dbReference>
<name>A0A1W9ZL01_MYCAI</name>
<feature type="transmembrane region" description="Helical" evidence="7">
    <location>
        <begin position="96"/>
        <end position="121"/>
    </location>
</feature>
<evidence type="ECO:0000256" key="4">
    <source>
        <dbReference type="ARBA" id="ARBA00022692"/>
    </source>
</evidence>
<dbReference type="InterPro" id="IPR015414">
    <property type="entry name" value="TMEM64"/>
</dbReference>
<dbReference type="OrthoDB" id="5242213at2"/>
<dbReference type="PANTHER" id="PTHR12677:SF59">
    <property type="entry name" value="GOLGI APPARATUS MEMBRANE PROTEIN TVP38-RELATED"/>
    <property type="match status" value="1"/>
</dbReference>
<evidence type="ECO:0000313" key="9">
    <source>
        <dbReference type="EMBL" id="ORA17723.1"/>
    </source>
</evidence>
<dbReference type="AlphaFoldDB" id="A0A1W9ZL01"/>
<evidence type="ECO:0000256" key="3">
    <source>
        <dbReference type="ARBA" id="ARBA00022475"/>
    </source>
</evidence>
<reference evidence="9 10" key="1">
    <citation type="submission" date="2016-12" db="EMBL/GenBank/DDBJ databases">
        <title>The new phylogeny of genus Mycobacterium.</title>
        <authorList>
            <person name="Tortoli E."/>
            <person name="Trovato A."/>
            <person name="Cirillo D.M."/>
        </authorList>
    </citation>
    <scope>NUCLEOTIDE SEQUENCE [LARGE SCALE GENOMIC DNA]</scope>
    <source>
        <strain evidence="9 10">DSM 45069</strain>
    </source>
</reference>
<dbReference type="EMBL" id="MVHG01000013">
    <property type="protein sequence ID" value="ORA17723.1"/>
    <property type="molecule type" value="Genomic_DNA"/>
</dbReference>
<dbReference type="PANTHER" id="PTHR12677">
    <property type="entry name" value="GOLGI APPARATUS MEMBRANE PROTEIN TVP38-RELATED"/>
    <property type="match status" value="1"/>
</dbReference>
<keyword evidence="5 7" id="KW-1133">Transmembrane helix</keyword>
<keyword evidence="3 7" id="KW-1003">Cell membrane</keyword>
<feature type="transmembrane region" description="Helical" evidence="7">
    <location>
        <begin position="205"/>
        <end position="227"/>
    </location>
</feature>
<evidence type="ECO:0000256" key="2">
    <source>
        <dbReference type="ARBA" id="ARBA00008640"/>
    </source>
</evidence>
<dbReference type="Proteomes" id="UP000192707">
    <property type="component" value="Unassembled WGS sequence"/>
</dbReference>
<comment type="subcellular location">
    <subcellularLocation>
        <location evidence="1 7">Cell membrane</location>
        <topology evidence="1 7">Multi-pass membrane protein</topology>
    </subcellularLocation>
</comment>